<organism evidence="3">
    <name type="scientific">Acromyrmex echinatior</name>
    <name type="common">Panamanian leafcutter ant</name>
    <name type="synonym">Acromyrmex octospinosus echinatior</name>
    <dbReference type="NCBI Taxonomy" id="103372"/>
    <lineage>
        <taxon>Eukaryota</taxon>
        <taxon>Metazoa</taxon>
        <taxon>Ecdysozoa</taxon>
        <taxon>Arthropoda</taxon>
        <taxon>Hexapoda</taxon>
        <taxon>Insecta</taxon>
        <taxon>Pterygota</taxon>
        <taxon>Neoptera</taxon>
        <taxon>Endopterygota</taxon>
        <taxon>Hymenoptera</taxon>
        <taxon>Apocrita</taxon>
        <taxon>Aculeata</taxon>
        <taxon>Formicoidea</taxon>
        <taxon>Formicidae</taxon>
        <taxon>Myrmicinae</taxon>
        <taxon>Acromyrmex</taxon>
    </lineage>
</organism>
<feature type="region of interest" description="Disordered" evidence="1">
    <location>
        <begin position="194"/>
        <end position="216"/>
    </location>
</feature>
<dbReference type="EMBL" id="GL887696">
    <property type="protein sequence ID" value="EGI70383.1"/>
    <property type="molecule type" value="Genomic_DNA"/>
</dbReference>
<sequence>MSAKRVREKAVELALEYDEQPLCGVAAVATRELGAIAKAVEKSRNIKEDIVRDLWTVFTKLSAALSSVVTRASDGADGRDDEDRRIEWILERLLPRLQREMGVAPTTVRSQNGPPRREERPLAKRGPASRRLPRVPWARPPLGAPHRRRRKDEKEEGGSKAQRPSTVAGQIPAAATMAAVPSAAAAVEMAIMPGTTTAADETDKMDVGEGEERGTK</sequence>
<protein>
    <submittedName>
        <fullName evidence="2">Uncharacterized protein</fullName>
    </submittedName>
</protein>
<dbReference type="eggNOG" id="ENOG502SQAR">
    <property type="taxonomic scope" value="Eukaryota"/>
</dbReference>
<feature type="compositionally biased region" description="Basic and acidic residues" evidence="1">
    <location>
        <begin position="201"/>
        <end position="216"/>
    </location>
</feature>
<evidence type="ECO:0000313" key="3">
    <source>
        <dbReference type="Proteomes" id="UP000007755"/>
    </source>
</evidence>
<evidence type="ECO:0000256" key="1">
    <source>
        <dbReference type="SAM" id="MobiDB-lite"/>
    </source>
</evidence>
<name>F4W605_ACREC</name>
<reference evidence="2" key="1">
    <citation type="submission" date="2011-02" db="EMBL/GenBank/DDBJ databases">
        <title>The genome of the leaf-cutting ant Acromyrmex echinatior suggests key adaptations to social evolution and fungus farming.</title>
        <authorList>
            <person name="Nygaard S."/>
            <person name="Zhang G."/>
        </authorList>
    </citation>
    <scope>NUCLEOTIDE SEQUENCE</scope>
</reference>
<dbReference type="InParanoid" id="F4W605"/>
<dbReference type="Proteomes" id="UP000007755">
    <property type="component" value="Unassembled WGS sequence"/>
</dbReference>
<feature type="region of interest" description="Disordered" evidence="1">
    <location>
        <begin position="101"/>
        <end position="172"/>
    </location>
</feature>
<keyword evidence="3" id="KW-1185">Reference proteome</keyword>
<evidence type="ECO:0000313" key="2">
    <source>
        <dbReference type="EMBL" id="EGI70383.1"/>
    </source>
</evidence>
<accession>F4W605</accession>
<gene>
    <name evidence="2" type="ORF">G5I_00856</name>
</gene>
<dbReference type="AlphaFoldDB" id="F4W605"/>
<proteinExistence type="predicted"/>
<dbReference type="OrthoDB" id="7554581at2759"/>